<dbReference type="EMBL" id="FODE01000008">
    <property type="protein sequence ID" value="SEN50496.1"/>
    <property type="molecule type" value="Genomic_DNA"/>
</dbReference>
<proteinExistence type="predicted"/>
<organism evidence="1 2">
    <name type="scientific">Paracoccus alcaliphilus</name>
    <dbReference type="NCBI Taxonomy" id="34002"/>
    <lineage>
        <taxon>Bacteria</taxon>
        <taxon>Pseudomonadati</taxon>
        <taxon>Pseudomonadota</taxon>
        <taxon>Alphaproteobacteria</taxon>
        <taxon>Rhodobacterales</taxon>
        <taxon>Paracoccaceae</taxon>
        <taxon>Paracoccus</taxon>
    </lineage>
</organism>
<keyword evidence="2" id="KW-1185">Reference proteome</keyword>
<protein>
    <submittedName>
        <fullName evidence="1">Uncharacterized protein</fullName>
    </submittedName>
</protein>
<sequence length="108" mass="12520">MTDYNDGRWHGWNGGECPVHPETLVEIVYFEEGITHNEALCKYCDFSDEADLPIIAFRVVKEHREPREWWIVPGRTEMPCSIPGYYTKPCVGAVRVREVFDDEKSEGL</sequence>
<evidence type="ECO:0000313" key="2">
    <source>
        <dbReference type="Proteomes" id="UP000199054"/>
    </source>
</evidence>
<gene>
    <name evidence="1" type="ORF">SAMN04489859_100890</name>
</gene>
<evidence type="ECO:0000313" key="1">
    <source>
        <dbReference type="EMBL" id="SEN50496.1"/>
    </source>
</evidence>
<dbReference type="RefSeq" id="WP_090611289.1">
    <property type="nucleotide sequence ID" value="NZ_CP067124.1"/>
</dbReference>
<accession>A0A1H8H2L7</accession>
<reference evidence="1 2" key="1">
    <citation type="submission" date="2016-10" db="EMBL/GenBank/DDBJ databases">
        <authorList>
            <person name="de Groot N.N."/>
        </authorList>
    </citation>
    <scope>NUCLEOTIDE SEQUENCE [LARGE SCALE GENOMIC DNA]</scope>
    <source>
        <strain evidence="1 2">DSM 8512</strain>
    </source>
</reference>
<dbReference type="STRING" id="34002.SAMN04489859_100890"/>
<dbReference type="OrthoDB" id="8482172at2"/>
<dbReference type="Proteomes" id="UP000199054">
    <property type="component" value="Unassembled WGS sequence"/>
</dbReference>
<dbReference type="AlphaFoldDB" id="A0A1H8H2L7"/>
<name>A0A1H8H2L7_9RHOB</name>